<sequence length="152" mass="16980">MVEGGDFLECWQWFCRKYDDIKDAGKPKRWIVCGLWRIWKCGDSVIFEKLALEPRVALELLHQGVRLRSVQTGQGGFGWVARLVFKEAGGAGNFLCESSLMADVEAIRAALLACVEKGFGIVQFETNSKVMVDMLNGVLQPNAVIEGILWDI</sequence>
<dbReference type="GO" id="GO:0003676">
    <property type="term" value="F:nucleic acid binding"/>
    <property type="evidence" value="ECO:0007669"/>
    <property type="project" value="InterPro"/>
</dbReference>
<reference evidence="2 3" key="3">
    <citation type="submission" date="2019-11" db="EMBL/GenBank/DDBJ databases">
        <title>A de novo genome assembly of a pear dwarfing rootstock.</title>
        <authorList>
            <person name="Wang F."/>
            <person name="Wang J."/>
            <person name="Li S."/>
            <person name="Zhang Y."/>
            <person name="Fang M."/>
            <person name="Ma L."/>
            <person name="Zhao Y."/>
            <person name="Jiang S."/>
        </authorList>
    </citation>
    <scope>NUCLEOTIDE SEQUENCE [LARGE SCALE GENOMIC DNA]</scope>
    <source>
        <strain evidence="2">S2</strain>
        <tissue evidence="2">Leaf</tissue>
    </source>
</reference>
<evidence type="ECO:0000259" key="1">
    <source>
        <dbReference type="Pfam" id="PF13456"/>
    </source>
</evidence>
<comment type="caution">
    <text evidence="2">The sequence shown here is derived from an EMBL/GenBank/DDBJ whole genome shotgun (WGS) entry which is preliminary data.</text>
</comment>
<organism evidence="2 3">
    <name type="scientific">Pyrus ussuriensis x Pyrus communis</name>
    <dbReference type="NCBI Taxonomy" id="2448454"/>
    <lineage>
        <taxon>Eukaryota</taxon>
        <taxon>Viridiplantae</taxon>
        <taxon>Streptophyta</taxon>
        <taxon>Embryophyta</taxon>
        <taxon>Tracheophyta</taxon>
        <taxon>Spermatophyta</taxon>
        <taxon>Magnoliopsida</taxon>
        <taxon>eudicotyledons</taxon>
        <taxon>Gunneridae</taxon>
        <taxon>Pentapetalae</taxon>
        <taxon>rosids</taxon>
        <taxon>fabids</taxon>
        <taxon>Rosales</taxon>
        <taxon>Rosaceae</taxon>
        <taxon>Amygdaloideae</taxon>
        <taxon>Maleae</taxon>
        <taxon>Pyrus</taxon>
    </lineage>
</organism>
<evidence type="ECO:0000313" key="2">
    <source>
        <dbReference type="EMBL" id="KAB2595388.1"/>
    </source>
</evidence>
<evidence type="ECO:0000313" key="3">
    <source>
        <dbReference type="Proteomes" id="UP000327157"/>
    </source>
</evidence>
<reference evidence="2 3" key="1">
    <citation type="submission" date="2019-09" db="EMBL/GenBank/DDBJ databases">
        <authorList>
            <person name="Ou C."/>
        </authorList>
    </citation>
    <scope>NUCLEOTIDE SEQUENCE [LARGE SCALE GENOMIC DNA]</scope>
    <source>
        <strain evidence="2">S2</strain>
        <tissue evidence="2">Leaf</tissue>
    </source>
</reference>
<reference evidence="3" key="2">
    <citation type="submission" date="2019-10" db="EMBL/GenBank/DDBJ databases">
        <title>A de novo genome assembly of a pear dwarfing rootstock.</title>
        <authorList>
            <person name="Wang F."/>
            <person name="Wang J."/>
            <person name="Li S."/>
            <person name="Zhang Y."/>
            <person name="Fang M."/>
            <person name="Ma L."/>
            <person name="Zhao Y."/>
            <person name="Jiang S."/>
        </authorList>
    </citation>
    <scope>NUCLEOTIDE SEQUENCE [LARGE SCALE GENOMIC DNA]</scope>
</reference>
<dbReference type="InterPro" id="IPR002156">
    <property type="entry name" value="RNaseH_domain"/>
</dbReference>
<dbReference type="EMBL" id="SMOL01000781">
    <property type="protein sequence ID" value="KAB2595388.1"/>
    <property type="molecule type" value="Genomic_DNA"/>
</dbReference>
<dbReference type="Proteomes" id="UP000327157">
    <property type="component" value="Chromosome 7"/>
</dbReference>
<dbReference type="GO" id="GO:0004523">
    <property type="term" value="F:RNA-DNA hybrid ribonuclease activity"/>
    <property type="evidence" value="ECO:0007669"/>
    <property type="project" value="InterPro"/>
</dbReference>
<feature type="domain" description="RNase H type-1" evidence="1">
    <location>
        <begin position="70"/>
        <end position="144"/>
    </location>
</feature>
<dbReference type="AlphaFoldDB" id="A0A5N5EWR4"/>
<accession>A0A5N5EWR4</accession>
<name>A0A5N5EWR4_9ROSA</name>
<proteinExistence type="predicted"/>
<keyword evidence="3" id="KW-1185">Reference proteome</keyword>
<dbReference type="Pfam" id="PF13456">
    <property type="entry name" value="RVT_3"/>
    <property type="match status" value="1"/>
</dbReference>
<dbReference type="OrthoDB" id="1747281at2759"/>
<gene>
    <name evidence="2" type="ORF">D8674_030838</name>
</gene>
<protein>
    <submittedName>
        <fullName evidence="2">Ribonuclease H protein</fullName>
    </submittedName>
</protein>